<dbReference type="EMBL" id="CAMXCT010001593">
    <property type="protein sequence ID" value="CAI3991472.1"/>
    <property type="molecule type" value="Genomic_DNA"/>
</dbReference>
<keyword evidence="1" id="KW-0472">Membrane</keyword>
<evidence type="ECO:0000313" key="2">
    <source>
        <dbReference type="EMBL" id="CAI3991472.1"/>
    </source>
</evidence>
<dbReference type="AlphaFoldDB" id="A0A9P1CFS7"/>
<keyword evidence="1" id="KW-1133">Transmembrane helix</keyword>
<reference evidence="2" key="1">
    <citation type="submission" date="2022-10" db="EMBL/GenBank/DDBJ databases">
        <authorList>
            <person name="Chen Y."/>
            <person name="Dougan E. K."/>
            <person name="Chan C."/>
            <person name="Rhodes N."/>
            <person name="Thang M."/>
        </authorList>
    </citation>
    <scope>NUCLEOTIDE SEQUENCE</scope>
</reference>
<gene>
    <name evidence="2" type="ORF">C1SCF055_LOCUS18377</name>
</gene>
<name>A0A9P1CFS7_9DINO</name>
<organism evidence="2">
    <name type="scientific">Cladocopium goreaui</name>
    <dbReference type="NCBI Taxonomy" id="2562237"/>
    <lineage>
        <taxon>Eukaryota</taxon>
        <taxon>Sar</taxon>
        <taxon>Alveolata</taxon>
        <taxon>Dinophyceae</taxon>
        <taxon>Suessiales</taxon>
        <taxon>Symbiodiniaceae</taxon>
        <taxon>Cladocopium</taxon>
    </lineage>
</organism>
<comment type="caution">
    <text evidence="2">The sequence shown here is derived from an EMBL/GenBank/DDBJ whole genome shotgun (WGS) entry which is preliminary data.</text>
</comment>
<proteinExistence type="predicted"/>
<accession>A0A9P1CFS7</accession>
<feature type="transmembrane region" description="Helical" evidence="1">
    <location>
        <begin position="318"/>
        <end position="339"/>
    </location>
</feature>
<keyword evidence="4" id="KW-1185">Reference proteome</keyword>
<evidence type="ECO:0000256" key="1">
    <source>
        <dbReference type="SAM" id="Phobius"/>
    </source>
</evidence>
<reference evidence="3" key="2">
    <citation type="submission" date="2024-04" db="EMBL/GenBank/DDBJ databases">
        <authorList>
            <person name="Chen Y."/>
            <person name="Shah S."/>
            <person name="Dougan E. K."/>
            <person name="Thang M."/>
            <person name="Chan C."/>
        </authorList>
    </citation>
    <scope>NUCLEOTIDE SEQUENCE [LARGE SCALE GENOMIC DNA]</scope>
</reference>
<dbReference type="EMBL" id="CAMXCT030001593">
    <property type="protein sequence ID" value="CAL4778784.1"/>
    <property type="molecule type" value="Genomic_DNA"/>
</dbReference>
<evidence type="ECO:0000313" key="4">
    <source>
        <dbReference type="Proteomes" id="UP001152797"/>
    </source>
</evidence>
<protein>
    <submittedName>
        <fullName evidence="2">Uncharacterized protein</fullName>
    </submittedName>
</protein>
<keyword evidence="1" id="KW-0812">Transmembrane</keyword>
<sequence>MRRRRAPDPGIRTEALEIVSSVRSLESLIEHGLLERVCELLPALEVGRVTLANCIMQAFAKEVVPRLLATRCRPGVSLQAAHASEVAVFADWMQTCSRWHAGPNTSKPHNVAKEDRVAGDDGSWIFLEGGTDWLGFQGLYCNFTGGSKPRWVSFRLCLETLDESCGFFALSADRRTWGLQPLIFIFNYRGNDMPWGKRSFALQTQPVTGDLHVLHLEEAEILPRVPYEISVHLDWSQGLLELFIDGACVLHGIPFQVDLVPRYIGLYNWRSRASCGFSEIMVGNARPYPLARSPQHVWRVSERQQGSYRFSRHRMVSFKMLAFAVLVLLALVATCYLSLSQKM</sequence>
<dbReference type="OrthoDB" id="406550at2759"/>
<evidence type="ECO:0000313" key="3">
    <source>
        <dbReference type="EMBL" id="CAL1144847.1"/>
    </source>
</evidence>
<dbReference type="EMBL" id="CAMXCT020001593">
    <property type="protein sequence ID" value="CAL1144847.1"/>
    <property type="molecule type" value="Genomic_DNA"/>
</dbReference>
<dbReference type="Proteomes" id="UP001152797">
    <property type="component" value="Unassembled WGS sequence"/>
</dbReference>